<dbReference type="Pfam" id="PF00172">
    <property type="entry name" value="Zn_clus"/>
    <property type="match status" value="1"/>
</dbReference>
<feature type="compositionally biased region" description="Polar residues" evidence="4">
    <location>
        <begin position="1"/>
        <end position="17"/>
    </location>
</feature>
<name>A0A2J6SUE7_9HELO</name>
<evidence type="ECO:0000256" key="3">
    <source>
        <dbReference type="ARBA" id="ARBA00023242"/>
    </source>
</evidence>
<evidence type="ECO:0000256" key="1">
    <source>
        <dbReference type="ARBA" id="ARBA00004123"/>
    </source>
</evidence>
<dbReference type="InParanoid" id="A0A2J6SUE7"/>
<reference evidence="6 7" key="1">
    <citation type="submission" date="2016-04" db="EMBL/GenBank/DDBJ databases">
        <title>A degradative enzymes factory behind the ericoid mycorrhizal symbiosis.</title>
        <authorList>
            <consortium name="DOE Joint Genome Institute"/>
            <person name="Martino E."/>
            <person name="Morin E."/>
            <person name="Grelet G."/>
            <person name="Kuo A."/>
            <person name="Kohler A."/>
            <person name="Daghino S."/>
            <person name="Barry K."/>
            <person name="Choi C."/>
            <person name="Cichocki N."/>
            <person name="Clum A."/>
            <person name="Copeland A."/>
            <person name="Hainaut M."/>
            <person name="Haridas S."/>
            <person name="Labutti K."/>
            <person name="Lindquist E."/>
            <person name="Lipzen A."/>
            <person name="Khouja H.-R."/>
            <person name="Murat C."/>
            <person name="Ohm R."/>
            <person name="Olson A."/>
            <person name="Spatafora J."/>
            <person name="Veneault-Fourrey C."/>
            <person name="Henrissat B."/>
            <person name="Grigoriev I."/>
            <person name="Martin F."/>
            <person name="Perotto S."/>
        </authorList>
    </citation>
    <scope>NUCLEOTIDE SEQUENCE [LARGE SCALE GENOMIC DNA]</scope>
    <source>
        <strain evidence="6 7">E</strain>
    </source>
</reference>
<dbReference type="Gene3D" id="4.10.240.10">
    <property type="entry name" value="Zn(2)-C6 fungal-type DNA-binding domain"/>
    <property type="match status" value="1"/>
</dbReference>
<dbReference type="InterPro" id="IPR001138">
    <property type="entry name" value="Zn2Cys6_DnaBD"/>
</dbReference>
<dbReference type="GO" id="GO:0000981">
    <property type="term" value="F:DNA-binding transcription factor activity, RNA polymerase II-specific"/>
    <property type="evidence" value="ECO:0007669"/>
    <property type="project" value="InterPro"/>
</dbReference>
<keyword evidence="7" id="KW-1185">Reference proteome</keyword>
<dbReference type="AlphaFoldDB" id="A0A2J6SUE7"/>
<dbReference type="PANTHER" id="PTHR31001:SF50">
    <property type="entry name" value="ZN(II)2CYS6 TRANSCRIPTION FACTOR (EUROFUNG)"/>
    <property type="match status" value="1"/>
</dbReference>
<dbReference type="InterPro" id="IPR050613">
    <property type="entry name" value="Sec_Metabolite_Reg"/>
</dbReference>
<dbReference type="Proteomes" id="UP000235371">
    <property type="component" value="Unassembled WGS sequence"/>
</dbReference>
<dbReference type="Pfam" id="PF04082">
    <property type="entry name" value="Fungal_trans"/>
    <property type="match status" value="1"/>
</dbReference>
<evidence type="ECO:0000259" key="5">
    <source>
        <dbReference type="PROSITE" id="PS50048"/>
    </source>
</evidence>
<dbReference type="PROSITE" id="PS00463">
    <property type="entry name" value="ZN2_CY6_FUNGAL_1"/>
    <property type="match status" value="1"/>
</dbReference>
<evidence type="ECO:0000256" key="4">
    <source>
        <dbReference type="SAM" id="MobiDB-lite"/>
    </source>
</evidence>
<dbReference type="GO" id="GO:0005634">
    <property type="term" value="C:nucleus"/>
    <property type="evidence" value="ECO:0007669"/>
    <property type="project" value="UniProtKB-SubCell"/>
</dbReference>
<dbReference type="InterPro" id="IPR007219">
    <property type="entry name" value="XnlR_reg_dom"/>
</dbReference>
<gene>
    <name evidence="6" type="ORF">K444DRAFT_539815</name>
</gene>
<organism evidence="6 7">
    <name type="scientific">Hyaloscypha bicolor E</name>
    <dbReference type="NCBI Taxonomy" id="1095630"/>
    <lineage>
        <taxon>Eukaryota</taxon>
        <taxon>Fungi</taxon>
        <taxon>Dikarya</taxon>
        <taxon>Ascomycota</taxon>
        <taxon>Pezizomycotina</taxon>
        <taxon>Leotiomycetes</taxon>
        <taxon>Helotiales</taxon>
        <taxon>Hyaloscyphaceae</taxon>
        <taxon>Hyaloscypha</taxon>
        <taxon>Hyaloscypha bicolor</taxon>
    </lineage>
</organism>
<dbReference type="GO" id="GO:0003677">
    <property type="term" value="F:DNA binding"/>
    <property type="evidence" value="ECO:0007669"/>
    <property type="project" value="InterPro"/>
</dbReference>
<dbReference type="EMBL" id="KZ613865">
    <property type="protein sequence ID" value="PMD54389.1"/>
    <property type="molecule type" value="Genomic_DNA"/>
</dbReference>
<dbReference type="GO" id="GO:0008270">
    <property type="term" value="F:zinc ion binding"/>
    <property type="evidence" value="ECO:0007669"/>
    <property type="project" value="InterPro"/>
</dbReference>
<keyword evidence="2" id="KW-0479">Metal-binding</keyword>
<dbReference type="RefSeq" id="XP_024731293.1">
    <property type="nucleotide sequence ID" value="XM_024875665.1"/>
</dbReference>
<dbReference type="GeneID" id="36583744"/>
<dbReference type="CDD" id="cd00067">
    <property type="entry name" value="GAL4"/>
    <property type="match status" value="1"/>
</dbReference>
<feature type="compositionally biased region" description="Basic and acidic residues" evidence="4">
    <location>
        <begin position="98"/>
        <end position="132"/>
    </location>
</feature>
<evidence type="ECO:0000313" key="7">
    <source>
        <dbReference type="Proteomes" id="UP000235371"/>
    </source>
</evidence>
<feature type="compositionally biased region" description="Polar residues" evidence="4">
    <location>
        <begin position="199"/>
        <end position="212"/>
    </location>
</feature>
<dbReference type="GO" id="GO:0006351">
    <property type="term" value="P:DNA-templated transcription"/>
    <property type="evidence" value="ECO:0007669"/>
    <property type="project" value="InterPro"/>
</dbReference>
<dbReference type="PROSITE" id="PS50048">
    <property type="entry name" value="ZN2_CY6_FUNGAL_2"/>
    <property type="match status" value="1"/>
</dbReference>
<proteinExistence type="predicted"/>
<dbReference type="PANTHER" id="PTHR31001">
    <property type="entry name" value="UNCHARACTERIZED TRANSCRIPTIONAL REGULATORY PROTEIN"/>
    <property type="match status" value="1"/>
</dbReference>
<dbReference type="InterPro" id="IPR036864">
    <property type="entry name" value="Zn2-C6_fun-type_DNA-bd_sf"/>
</dbReference>
<feature type="region of interest" description="Disordered" evidence="4">
    <location>
        <begin position="192"/>
        <end position="212"/>
    </location>
</feature>
<accession>A0A2J6SUE7</accession>
<keyword evidence="3" id="KW-0539">Nucleus</keyword>
<dbReference type="OrthoDB" id="435881at2759"/>
<dbReference type="STRING" id="1095630.A0A2J6SUE7"/>
<dbReference type="CDD" id="cd12148">
    <property type="entry name" value="fungal_TF_MHR"/>
    <property type="match status" value="1"/>
</dbReference>
<protein>
    <recommendedName>
        <fullName evidence="5">Zn(2)-C6 fungal-type domain-containing protein</fullName>
    </recommendedName>
</protein>
<dbReference type="SMART" id="SM00066">
    <property type="entry name" value="GAL4"/>
    <property type="match status" value="1"/>
</dbReference>
<dbReference type="SUPFAM" id="SSF57701">
    <property type="entry name" value="Zn2/Cys6 DNA-binding domain"/>
    <property type="match status" value="1"/>
</dbReference>
<evidence type="ECO:0000256" key="2">
    <source>
        <dbReference type="ARBA" id="ARBA00022723"/>
    </source>
</evidence>
<comment type="subcellular location">
    <subcellularLocation>
        <location evidence="1">Nucleus</location>
    </subcellularLocation>
</comment>
<feature type="region of interest" description="Disordered" evidence="4">
    <location>
        <begin position="1"/>
        <end position="27"/>
    </location>
</feature>
<feature type="region of interest" description="Disordered" evidence="4">
    <location>
        <begin position="94"/>
        <end position="136"/>
    </location>
</feature>
<feature type="domain" description="Zn(2)-C6 fungal-type" evidence="5">
    <location>
        <begin position="29"/>
        <end position="58"/>
    </location>
</feature>
<dbReference type="SMART" id="SM00906">
    <property type="entry name" value="Fungal_trans"/>
    <property type="match status" value="1"/>
</dbReference>
<sequence length="772" mass="87325">MASTTSPEDPLAGQSSEPAAKLPLHQQGSCVTCRRRKVKCDKKPFCSNCQRLGLHCEYAPRKRAPRQPRKTDGLSTREVELIKRLNKLEGVVKQLSRQAHESEENVVREPEPPNDEHKETTPPKLEAGREGQDEGVASTLRSLSNVAPPMEKDFGTLVISEEGTRRYVKHNFWARVTEEVDDLVQLVFEDYKEDDNESSPETQECSPAENNKQSFVLRYNSSTVDLRPLHPLPSQLPFYFQVYVEKVDPVLKMLHKPSLEKMMKEAADDLDSVGRSQEALLFGIYFAVIASMTADEVQMNFASDKKFIQDRYCFGLEQALARAGFLDSTDLTTLQAFVLYLTIIRCQNESRVGWALSRSATAVAQSLGLHRDGTHFGLPPFECEMRRRLWWQLCVLDFRNSEKQGTEPSIAAGTYDTNLPLNINDSDLIPSAATAPEPRTGLTEMTMTLIACELASAVFTLQRARNNNAPLPSIIGSTATGEDTIIQEFCQHLQDRYVRHCTDDSSMSWIVKNMCQLLRYKMECMLLLPFHKADSKPSSAKEASDQVFIKSIKIVELRRNLEVEKTKQWHWYIRTIVQWHAVAYLLSELCVRDFDENVTWAWNVLDSVFQDWTNFREQGAPGVLWLPMKKLIARARHKREMDLSAARGAEVAKQATEQSMKQDSNSLAEGASTNFGTDILGNAQNVPYMGMGGYQRGYPEQWLQPQQYPVAITPTPWLLEDSAMQDLGLDMNEFDPTMQWEGVGDLMQEFHSSIVPGPATMTTSTGGWDPLW</sequence>
<evidence type="ECO:0000313" key="6">
    <source>
        <dbReference type="EMBL" id="PMD54389.1"/>
    </source>
</evidence>